<comment type="similarity">
    <text evidence="1 4">Belongs to the universal ribosomal protein uL22 family.</text>
</comment>
<dbReference type="AlphaFoldDB" id="A0A4Y9ZHJ3"/>
<evidence type="ECO:0000256" key="2">
    <source>
        <dbReference type="ARBA" id="ARBA00022980"/>
    </source>
</evidence>
<sequence>MQGLRSVTPLRRVLQPHQIASSSCTRFWDGRRHASLNPIDWFRQQINSAPRQKKSEKEIDAAKQKQAEQGNLGVFDAVAPEGEAAPKDNSMIVKNKSDHHKYSTANFKISHRKLNKLGRQISGKPIDSAILQMTFSEKRASNRLKSMLVVAKSHAILKGIDASKMIVSESWVTKGPRQQKRLEIKGRARHGIRIHPDSRMSVVLKEGKTRQELLDKERARKLGRIRSSGLVREDKPLRNPPSQWAW</sequence>
<name>A0A4Y9ZHJ3_9AGAM</name>
<dbReference type="InterPro" id="IPR036394">
    <property type="entry name" value="Ribosomal_uL22_sf"/>
</dbReference>
<dbReference type="InterPro" id="IPR047867">
    <property type="entry name" value="Ribosomal_uL22_bac/org-type"/>
</dbReference>
<evidence type="ECO:0000313" key="7">
    <source>
        <dbReference type="Proteomes" id="UP000298327"/>
    </source>
</evidence>
<organism evidence="6 7">
    <name type="scientific">Dentipellis fragilis</name>
    <dbReference type="NCBI Taxonomy" id="205917"/>
    <lineage>
        <taxon>Eukaryota</taxon>
        <taxon>Fungi</taxon>
        <taxon>Dikarya</taxon>
        <taxon>Basidiomycota</taxon>
        <taxon>Agaricomycotina</taxon>
        <taxon>Agaricomycetes</taxon>
        <taxon>Russulales</taxon>
        <taxon>Hericiaceae</taxon>
        <taxon>Dentipellis</taxon>
    </lineage>
</organism>
<dbReference type="PANTHER" id="PTHR13501">
    <property type="entry name" value="CHLOROPLAST 50S RIBOSOMAL PROTEIN L22-RELATED"/>
    <property type="match status" value="1"/>
</dbReference>
<dbReference type="STRING" id="205917.A0A4Y9ZHJ3"/>
<keyword evidence="7" id="KW-1185">Reference proteome</keyword>
<evidence type="ECO:0000256" key="3">
    <source>
        <dbReference type="ARBA" id="ARBA00023274"/>
    </source>
</evidence>
<evidence type="ECO:0000256" key="1">
    <source>
        <dbReference type="ARBA" id="ARBA00009451"/>
    </source>
</evidence>
<feature type="region of interest" description="Disordered" evidence="5">
    <location>
        <begin position="225"/>
        <end position="246"/>
    </location>
</feature>
<proteinExistence type="inferred from homology"/>
<dbReference type="SUPFAM" id="SSF54843">
    <property type="entry name" value="Ribosomal protein L22"/>
    <property type="match status" value="1"/>
</dbReference>
<keyword evidence="2 4" id="KW-0689">Ribosomal protein</keyword>
<reference evidence="6 7" key="1">
    <citation type="submission" date="2019-02" db="EMBL/GenBank/DDBJ databases">
        <title>Genome sequencing of the rare red list fungi Dentipellis fragilis.</title>
        <authorList>
            <person name="Buettner E."/>
            <person name="Kellner H."/>
        </authorList>
    </citation>
    <scope>NUCLEOTIDE SEQUENCE [LARGE SCALE GENOMIC DNA]</scope>
    <source>
        <strain evidence="6 7">DSM 105465</strain>
    </source>
</reference>
<keyword evidence="3 4" id="KW-0687">Ribonucleoprotein</keyword>
<gene>
    <name evidence="6" type="ORF">EVG20_g28</name>
</gene>
<accession>A0A4Y9ZHJ3</accession>
<dbReference type="OrthoDB" id="416470at2759"/>
<evidence type="ECO:0000256" key="4">
    <source>
        <dbReference type="RuleBase" id="RU004005"/>
    </source>
</evidence>
<dbReference type="EMBL" id="SEOQ01000001">
    <property type="protein sequence ID" value="TFY72959.1"/>
    <property type="molecule type" value="Genomic_DNA"/>
</dbReference>
<protein>
    <recommendedName>
        <fullName evidence="8">Ribosomal protein L22</fullName>
    </recommendedName>
</protein>
<dbReference type="Pfam" id="PF00237">
    <property type="entry name" value="Ribosomal_L22"/>
    <property type="match status" value="1"/>
</dbReference>
<evidence type="ECO:0008006" key="8">
    <source>
        <dbReference type="Google" id="ProtNLM"/>
    </source>
</evidence>
<dbReference type="PROSITE" id="PS51257">
    <property type="entry name" value="PROKAR_LIPOPROTEIN"/>
    <property type="match status" value="1"/>
</dbReference>
<dbReference type="GO" id="GO:0005762">
    <property type="term" value="C:mitochondrial large ribosomal subunit"/>
    <property type="evidence" value="ECO:0007669"/>
    <property type="project" value="TreeGrafter"/>
</dbReference>
<evidence type="ECO:0000313" key="6">
    <source>
        <dbReference type="EMBL" id="TFY72959.1"/>
    </source>
</evidence>
<dbReference type="GO" id="GO:0006412">
    <property type="term" value="P:translation"/>
    <property type="evidence" value="ECO:0007669"/>
    <property type="project" value="InterPro"/>
</dbReference>
<comment type="caution">
    <text evidence="6">The sequence shown here is derived from an EMBL/GenBank/DDBJ whole genome shotgun (WGS) entry which is preliminary data.</text>
</comment>
<dbReference type="Proteomes" id="UP000298327">
    <property type="component" value="Unassembled WGS sequence"/>
</dbReference>
<dbReference type="InterPro" id="IPR001063">
    <property type="entry name" value="Ribosomal_uL22"/>
</dbReference>
<dbReference type="Gene3D" id="3.90.470.10">
    <property type="entry name" value="Ribosomal protein L22/L17"/>
    <property type="match status" value="1"/>
</dbReference>
<dbReference type="GO" id="GO:0003735">
    <property type="term" value="F:structural constituent of ribosome"/>
    <property type="evidence" value="ECO:0007669"/>
    <property type="project" value="InterPro"/>
</dbReference>
<evidence type="ECO:0000256" key="5">
    <source>
        <dbReference type="SAM" id="MobiDB-lite"/>
    </source>
</evidence>
<dbReference type="PANTHER" id="PTHR13501:SF8">
    <property type="entry name" value="LARGE RIBOSOMAL SUBUNIT PROTEIN UL22M"/>
    <property type="match status" value="1"/>
</dbReference>